<dbReference type="InterPro" id="IPR011701">
    <property type="entry name" value="MFS"/>
</dbReference>
<gene>
    <name evidence="8" type="ORF">Cboi02_000249200</name>
</gene>
<evidence type="ECO:0000259" key="7">
    <source>
        <dbReference type="PROSITE" id="PS50850"/>
    </source>
</evidence>
<proteinExistence type="predicted"/>
<comment type="caution">
    <text evidence="8">The sequence shown here is derived from an EMBL/GenBank/DDBJ whole genome shotgun (WGS) entry which is preliminary data.</text>
</comment>
<dbReference type="PANTHER" id="PTHR23502:SF4">
    <property type="entry name" value="MAJOR FACILITATOR SUPERFAMILY (MFS) PROFILE DOMAIN-CONTAINING PROTEIN-RELATED"/>
    <property type="match status" value="1"/>
</dbReference>
<feature type="transmembrane region" description="Helical" evidence="6">
    <location>
        <begin position="498"/>
        <end position="521"/>
    </location>
</feature>
<keyword evidence="3 6" id="KW-1133">Transmembrane helix</keyword>
<feature type="compositionally biased region" description="Basic and acidic residues" evidence="5">
    <location>
        <begin position="592"/>
        <end position="603"/>
    </location>
</feature>
<feature type="transmembrane region" description="Helical" evidence="6">
    <location>
        <begin position="41"/>
        <end position="59"/>
    </location>
</feature>
<keyword evidence="2 6" id="KW-0812">Transmembrane</keyword>
<reference evidence="8" key="1">
    <citation type="submission" date="2023-04" db="EMBL/GenBank/DDBJ databases">
        <title>Candida boidinii NBRC 10035.</title>
        <authorList>
            <person name="Ichikawa N."/>
            <person name="Sato H."/>
            <person name="Tonouchi N."/>
        </authorList>
    </citation>
    <scope>NUCLEOTIDE SEQUENCE</scope>
    <source>
        <strain evidence="8">NBRC 10035</strain>
    </source>
</reference>
<feature type="transmembrane region" description="Helical" evidence="6">
    <location>
        <begin position="129"/>
        <end position="150"/>
    </location>
</feature>
<feature type="transmembrane region" description="Helical" evidence="6">
    <location>
        <begin position="101"/>
        <end position="123"/>
    </location>
</feature>
<organism evidence="8 9">
    <name type="scientific">Candida boidinii</name>
    <name type="common">Yeast</name>
    <dbReference type="NCBI Taxonomy" id="5477"/>
    <lineage>
        <taxon>Eukaryota</taxon>
        <taxon>Fungi</taxon>
        <taxon>Dikarya</taxon>
        <taxon>Ascomycota</taxon>
        <taxon>Saccharomycotina</taxon>
        <taxon>Pichiomycetes</taxon>
        <taxon>Pichiales</taxon>
        <taxon>Pichiaceae</taxon>
        <taxon>Ogataea</taxon>
        <taxon>Ogataea/Candida clade</taxon>
    </lineage>
</organism>
<comment type="subcellular location">
    <subcellularLocation>
        <location evidence="1">Membrane</location>
        <topology evidence="1">Multi-pass membrane protein</topology>
    </subcellularLocation>
</comment>
<dbReference type="Pfam" id="PF07690">
    <property type="entry name" value="MFS_1"/>
    <property type="match status" value="1"/>
</dbReference>
<evidence type="ECO:0000256" key="3">
    <source>
        <dbReference type="ARBA" id="ARBA00022989"/>
    </source>
</evidence>
<dbReference type="AlphaFoldDB" id="A0A9W6SZV6"/>
<dbReference type="Proteomes" id="UP001165120">
    <property type="component" value="Unassembled WGS sequence"/>
</dbReference>
<protein>
    <submittedName>
        <fullName evidence="8">Unnamed protein product</fullName>
    </submittedName>
</protein>
<evidence type="ECO:0000256" key="4">
    <source>
        <dbReference type="ARBA" id="ARBA00023136"/>
    </source>
</evidence>
<dbReference type="PANTHER" id="PTHR23502">
    <property type="entry name" value="MAJOR FACILITATOR SUPERFAMILY"/>
    <property type="match status" value="1"/>
</dbReference>
<evidence type="ECO:0000313" key="8">
    <source>
        <dbReference type="EMBL" id="GME69684.1"/>
    </source>
</evidence>
<evidence type="ECO:0000256" key="1">
    <source>
        <dbReference type="ARBA" id="ARBA00004141"/>
    </source>
</evidence>
<sequence>MSKEFKESPATVAYLVGAFMLAMGVGSLFAAPTAVLYGKRLVYLVGISISFAGALWGANANSFGSLVGARVLMGFSFSIVESLPSSTVAEIYFAHERAYRLGLYTLLLLGGKNIVPLLAAIVFQQLDRYWLFYIVAIICFIDFFLIFFFVPETFWDRTPTPNKKSQEETEAARVAYELTHAESDFEESSIESNRDDADDNHHPHRRRHHRANSFAIKSHPGMARNSASFVGSVNSSFVGSIDTNAHENIENNNANTTNNIHTPHAYAVTNANDNNTIEDREKFNANLPAKRSYLSTLAVYSGSYSKDKWWMVFCRPIVLLLYPPVLFSSFIYCFAVVWLIMISEALSHIFAFPPYGYSPLSIGLFYVSPFVGGCLGSVLVGKISDAVTRYIVRKNNGVYEPEFRLITIIPVFFTVTIGLMGFGWSAKEENLWIVPVIFFGVMSFGCSAASTTAITYAVDSYKMFAAETLVTLNVMKNTVGFIFSLFNNNFIDARNPRTAFLTYGGVQMFLCLFAIPLFYYGKCTRAWTDDKEFMKYLYVRKDEDDDAIVDDENGKGINNGDNPNSQNPTSDLDTGNVLSNINKFDFANDDNNLPKKNDSSDESPREDEVDLGEKSPNSESNITHPAAETTRDSEK</sequence>
<feature type="transmembrane region" description="Helical" evidence="6">
    <location>
        <begin position="432"/>
        <end position="457"/>
    </location>
</feature>
<feature type="domain" description="Major facilitator superfamily (MFS) profile" evidence="7">
    <location>
        <begin position="1"/>
        <end position="522"/>
    </location>
</feature>
<feature type="region of interest" description="Disordered" evidence="5">
    <location>
        <begin position="548"/>
        <end position="635"/>
    </location>
</feature>
<dbReference type="Gene3D" id="1.20.1250.20">
    <property type="entry name" value="MFS general substrate transporter like domains"/>
    <property type="match status" value="2"/>
</dbReference>
<keyword evidence="9" id="KW-1185">Reference proteome</keyword>
<feature type="transmembrane region" description="Helical" evidence="6">
    <location>
        <begin position="12"/>
        <end position="34"/>
    </location>
</feature>
<keyword evidence="4 6" id="KW-0472">Membrane</keyword>
<dbReference type="GO" id="GO:0005886">
    <property type="term" value="C:plasma membrane"/>
    <property type="evidence" value="ECO:0007669"/>
    <property type="project" value="TreeGrafter"/>
</dbReference>
<dbReference type="InterPro" id="IPR020846">
    <property type="entry name" value="MFS_dom"/>
</dbReference>
<evidence type="ECO:0000256" key="6">
    <source>
        <dbReference type="SAM" id="Phobius"/>
    </source>
</evidence>
<feature type="transmembrane region" description="Helical" evidence="6">
    <location>
        <begin position="464"/>
        <end position="486"/>
    </location>
</feature>
<feature type="transmembrane region" description="Helical" evidence="6">
    <location>
        <begin position="317"/>
        <end position="342"/>
    </location>
</feature>
<evidence type="ECO:0000256" key="5">
    <source>
        <dbReference type="SAM" id="MobiDB-lite"/>
    </source>
</evidence>
<dbReference type="PROSITE" id="PS50850">
    <property type="entry name" value="MFS"/>
    <property type="match status" value="1"/>
</dbReference>
<feature type="compositionally biased region" description="Basic and acidic residues" evidence="5">
    <location>
        <begin position="192"/>
        <end position="201"/>
    </location>
</feature>
<name>A0A9W6SZV6_CANBO</name>
<evidence type="ECO:0000256" key="2">
    <source>
        <dbReference type="ARBA" id="ARBA00022692"/>
    </source>
</evidence>
<evidence type="ECO:0000313" key="9">
    <source>
        <dbReference type="Proteomes" id="UP001165120"/>
    </source>
</evidence>
<feature type="compositionally biased region" description="Polar residues" evidence="5">
    <location>
        <begin position="559"/>
        <end position="582"/>
    </location>
</feature>
<dbReference type="EMBL" id="BSXN01000749">
    <property type="protein sequence ID" value="GME69684.1"/>
    <property type="molecule type" value="Genomic_DNA"/>
</dbReference>
<dbReference type="GO" id="GO:0022857">
    <property type="term" value="F:transmembrane transporter activity"/>
    <property type="evidence" value="ECO:0007669"/>
    <property type="project" value="InterPro"/>
</dbReference>
<dbReference type="FunFam" id="1.20.1250.20:FF:000396">
    <property type="entry name" value="MFS general substrate transporter"/>
    <property type="match status" value="1"/>
</dbReference>
<feature type="transmembrane region" description="Helical" evidence="6">
    <location>
        <begin position="405"/>
        <end position="426"/>
    </location>
</feature>
<feature type="region of interest" description="Disordered" evidence="5">
    <location>
        <begin position="182"/>
        <end position="208"/>
    </location>
</feature>
<dbReference type="SUPFAM" id="SSF103473">
    <property type="entry name" value="MFS general substrate transporter"/>
    <property type="match status" value="1"/>
</dbReference>
<dbReference type="InterPro" id="IPR036259">
    <property type="entry name" value="MFS_trans_sf"/>
</dbReference>
<accession>A0A9W6SZV6</accession>
<feature type="transmembrane region" description="Helical" evidence="6">
    <location>
        <begin position="362"/>
        <end position="384"/>
    </location>
</feature>